<protein>
    <submittedName>
        <fullName evidence="1">Uncharacterized protein</fullName>
    </submittedName>
</protein>
<keyword evidence="2" id="KW-1185">Reference proteome</keyword>
<dbReference type="Proteomes" id="UP001457282">
    <property type="component" value="Unassembled WGS sequence"/>
</dbReference>
<sequence length="74" mass="8293">MNPAWARWLGRDGGMRSLVALWIRQLQLMGGLVAAFVAEIEDRARQLGCRRQIKGLSNVKEEVYGALILLLLSL</sequence>
<dbReference type="AlphaFoldDB" id="A0AAW1WZK0"/>
<name>A0AAW1WZK0_RUBAR</name>
<evidence type="ECO:0000313" key="1">
    <source>
        <dbReference type="EMBL" id="KAK9929433.1"/>
    </source>
</evidence>
<proteinExistence type="predicted"/>
<organism evidence="1 2">
    <name type="scientific">Rubus argutus</name>
    <name type="common">Southern blackberry</name>
    <dbReference type="NCBI Taxonomy" id="59490"/>
    <lineage>
        <taxon>Eukaryota</taxon>
        <taxon>Viridiplantae</taxon>
        <taxon>Streptophyta</taxon>
        <taxon>Embryophyta</taxon>
        <taxon>Tracheophyta</taxon>
        <taxon>Spermatophyta</taxon>
        <taxon>Magnoliopsida</taxon>
        <taxon>eudicotyledons</taxon>
        <taxon>Gunneridae</taxon>
        <taxon>Pentapetalae</taxon>
        <taxon>rosids</taxon>
        <taxon>fabids</taxon>
        <taxon>Rosales</taxon>
        <taxon>Rosaceae</taxon>
        <taxon>Rosoideae</taxon>
        <taxon>Rosoideae incertae sedis</taxon>
        <taxon>Rubus</taxon>
    </lineage>
</organism>
<evidence type="ECO:0000313" key="2">
    <source>
        <dbReference type="Proteomes" id="UP001457282"/>
    </source>
</evidence>
<reference evidence="1 2" key="1">
    <citation type="journal article" date="2023" name="G3 (Bethesda)">
        <title>A chromosome-length genome assembly and annotation of blackberry (Rubus argutus, cv. 'Hillquist').</title>
        <authorList>
            <person name="Bruna T."/>
            <person name="Aryal R."/>
            <person name="Dudchenko O."/>
            <person name="Sargent D.J."/>
            <person name="Mead D."/>
            <person name="Buti M."/>
            <person name="Cavallini A."/>
            <person name="Hytonen T."/>
            <person name="Andres J."/>
            <person name="Pham M."/>
            <person name="Weisz D."/>
            <person name="Mascagni F."/>
            <person name="Usai G."/>
            <person name="Natali L."/>
            <person name="Bassil N."/>
            <person name="Fernandez G.E."/>
            <person name="Lomsadze A."/>
            <person name="Armour M."/>
            <person name="Olukolu B."/>
            <person name="Poorten T."/>
            <person name="Britton C."/>
            <person name="Davik J."/>
            <person name="Ashrafi H."/>
            <person name="Aiden E.L."/>
            <person name="Borodovsky M."/>
            <person name="Worthington M."/>
        </authorList>
    </citation>
    <scope>NUCLEOTIDE SEQUENCE [LARGE SCALE GENOMIC DNA]</scope>
    <source>
        <strain evidence="1">PI 553951</strain>
    </source>
</reference>
<gene>
    <name evidence="1" type="ORF">M0R45_026533</name>
</gene>
<comment type="caution">
    <text evidence="1">The sequence shown here is derived from an EMBL/GenBank/DDBJ whole genome shotgun (WGS) entry which is preliminary data.</text>
</comment>
<accession>A0AAW1WZK0</accession>
<dbReference type="EMBL" id="JBEDUW010000005">
    <property type="protein sequence ID" value="KAK9929433.1"/>
    <property type="molecule type" value="Genomic_DNA"/>
</dbReference>